<evidence type="ECO:0000313" key="2">
    <source>
        <dbReference type="Proteomes" id="UP001497497"/>
    </source>
</evidence>
<protein>
    <submittedName>
        <fullName evidence="1">Uncharacterized protein</fullName>
    </submittedName>
</protein>
<gene>
    <name evidence="1" type="ORF">GSLYS_00002751001</name>
</gene>
<evidence type="ECO:0000313" key="1">
    <source>
        <dbReference type="EMBL" id="CAL1528581.1"/>
    </source>
</evidence>
<accession>A0AAV2H8L8</accession>
<sequence>FHSNTYLFSTTSLSSFRDCIGHEKTSSCILNMENSNDTTWHVISINRTATEKDNSIFINRYSCRNPYRIICDHIQQDYDEDHETTPLFYISDRSCHLPCVGILWNVGINQTTNVYRDIAYLFQDTCAPEVCVSDLSTTSSFSREFSTTIKTSTEKISSSSVEKDITTFWNTTSN</sequence>
<name>A0AAV2H8L8_LYMST</name>
<proteinExistence type="predicted"/>
<feature type="non-terminal residue" evidence="1">
    <location>
        <position position="174"/>
    </location>
</feature>
<dbReference type="EMBL" id="CAXITT010000034">
    <property type="protein sequence ID" value="CAL1528581.1"/>
    <property type="molecule type" value="Genomic_DNA"/>
</dbReference>
<dbReference type="AlphaFoldDB" id="A0AAV2H8L8"/>
<feature type="non-terminal residue" evidence="1">
    <location>
        <position position="1"/>
    </location>
</feature>
<dbReference type="Proteomes" id="UP001497497">
    <property type="component" value="Unassembled WGS sequence"/>
</dbReference>
<reference evidence="1 2" key="1">
    <citation type="submission" date="2024-04" db="EMBL/GenBank/DDBJ databases">
        <authorList>
            <consortium name="Genoscope - CEA"/>
            <person name="William W."/>
        </authorList>
    </citation>
    <scope>NUCLEOTIDE SEQUENCE [LARGE SCALE GENOMIC DNA]</scope>
</reference>
<comment type="caution">
    <text evidence="1">The sequence shown here is derived from an EMBL/GenBank/DDBJ whole genome shotgun (WGS) entry which is preliminary data.</text>
</comment>
<organism evidence="1 2">
    <name type="scientific">Lymnaea stagnalis</name>
    <name type="common">Great pond snail</name>
    <name type="synonym">Helix stagnalis</name>
    <dbReference type="NCBI Taxonomy" id="6523"/>
    <lineage>
        <taxon>Eukaryota</taxon>
        <taxon>Metazoa</taxon>
        <taxon>Spiralia</taxon>
        <taxon>Lophotrochozoa</taxon>
        <taxon>Mollusca</taxon>
        <taxon>Gastropoda</taxon>
        <taxon>Heterobranchia</taxon>
        <taxon>Euthyneura</taxon>
        <taxon>Panpulmonata</taxon>
        <taxon>Hygrophila</taxon>
        <taxon>Lymnaeoidea</taxon>
        <taxon>Lymnaeidae</taxon>
        <taxon>Lymnaea</taxon>
    </lineage>
</organism>
<keyword evidence="2" id="KW-1185">Reference proteome</keyword>